<dbReference type="STRING" id="1620.IV67_GL000020"/>
<dbReference type="PATRIC" id="fig|1620.3.peg.20"/>
<dbReference type="AlphaFoldDB" id="A0A0R2JIW6"/>
<evidence type="ECO:0000313" key="2">
    <source>
        <dbReference type="Proteomes" id="UP000051673"/>
    </source>
</evidence>
<sequence length="52" mass="6034">MKLTIEGTEEEIKNTLQAISGSKERDELRIAKLSDDFEPIRMHTKKTIYPNN</sequence>
<comment type="caution">
    <text evidence="1">The sequence shown here is derived from an EMBL/GenBank/DDBJ whole genome shotgun (WGS) entry which is preliminary data.</text>
</comment>
<organism evidence="1 2">
    <name type="scientific">Weissella minor</name>
    <dbReference type="NCBI Taxonomy" id="1620"/>
    <lineage>
        <taxon>Bacteria</taxon>
        <taxon>Bacillati</taxon>
        <taxon>Bacillota</taxon>
        <taxon>Bacilli</taxon>
        <taxon>Lactobacillales</taxon>
        <taxon>Lactobacillaceae</taxon>
        <taxon>Weissella</taxon>
    </lineage>
</organism>
<proteinExistence type="predicted"/>
<name>A0A0R2JIW6_9LACO</name>
<dbReference type="EMBL" id="JQCD01000022">
    <property type="protein sequence ID" value="KRN77235.1"/>
    <property type="molecule type" value="Genomic_DNA"/>
</dbReference>
<dbReference type="Proteomes" id="UP000051673">
    <property type="component" value="Unassembled WGS sequence"/>
</dbReference>
<keyword evidence="2" id="KW-1185">Reference proteome</keyword>
<dbReference type="OrthoDB" id="9973123at2"/>
<reference evidence="1 2" key="1">
    <citation type="journal article" date="2015" name="Genome Announc.">
        <title>Expanding the biotechnology potential of lactobacilli through comparative genomics of 213 strains and associated genera.</title>
        <authorList>
            <person name="Sun Z."/>
            <person name="Harris H.M."/>
            <person name="McCann A."/>
            <person name="Guo C."/>
            <person name="Argimon S."/>
            <person name="Zhang W."/>
            <person name="Yang X."/>
            <person name="Jeffery I.B."/>
            <person name="Cooney J.C."/>
            <person name="Kagawa T.F."/>
            <person name="Liu W."/>
            <person name="Song Y."/>
            <person name="Salvetti E."/>
            <person name="Wrobel A."/>
            <person name="Rasinkangas P."/>
            <person name="Parkhill J."/>
            <person name="Rea M.C."/>
            <person name="O'Sullivan O."/>
            <person name="Ritari J."/>
            <person name="Douillard F.P."/>
            <person name="Paul Ross R."/>
            <person name="Yang R."/>
            <person name="Briner A.E."/>
            <person name="Felis G.E."/>
            <person name="de Vos W.M."/>
            <person name="Barrangou R."/>
            <person name="Klaenhammer T.R."/>
            <person name="Caufield P.W."/>
            <person name="Cui Y."/>
            <person name="Zhang H."/>
            <person name="O'Toole P.W."/>
        </authorList>
    </citation>
    <scope>NUCLEOTIDE SEQUENCE [LARGE SCALE GENOMIC DNA]</scope>
    <source>
        <strain evidence="1 2">DSM 20014</strain>
    </source>
</reference>
<accession>A0A0R2JIW6</accession>
<gene>
    <name evidence="1" type="ORF">IV67_GL000020</name>
</gene>
<evidence type="ECO:0000313" key="1">
    <source>
        <dbReference type="EMBL" id="KRN77235.1"/>
    </source>
</evidence>
<dbReference type="RefSeq" id="WP_157050280.1">
    <property type="nucleotide sequence ID" value="NZ_JQCD01000022.1"/>
</dbReference>
<protein>
    <submittedName>
        <fullName evidence="1">Uncharacterized protein</fullName>
    </submittedName>
</protein>